<evidence type="ECO:0000313" key="1">
    <source>
        <dbReference type="EMBL" id="KAG5275567.1"/>
    </source>
</evidence>
<sequence>MRHSATKGDTGQQTETSGYRVPILNALVTDRLEEAALAACGRWKAKRTDGAGGSMAGFESCTGPLLSPCTS</sequence>
<protein>
    <submittedName>
        <fullName evidence="1">Uncharacterized protein</fullName>
    </submittedName>
</protein>
<proteinExistence type="predicted"/>
<dbReference type="Proteomes" id="UP000823561">
    <property type="component" value="Chromosome 9"/>
</dbReference>
<keyword evidence="2" id="KW-1185">Reference proteome</keyword>
<dbReference type="EMBL" id="JADWDJ010000009">
    <property type="protein sequence ID" value="KAG5275567.1"/>
    <property type="molecule type" value="Genomic_DNA"/>
</dbReference>
<name>A0AAV6GNN4_9TELE</name>
<organism evidence="1 2">
    <name type="scientific">Alosa alosa</name>
    <name type="common">allis shad</name>
    <dbReference type="NCBI Taxonomy" id="278164"/>
    <lineage>
        <taxon>Eukaryota</taxon>
        <taxon>Metazoa</taxon>
        <taxon>Chordata</taxon>
        <taxon>Craniata</taxon>
        <taxon>Vertebrata</taxon>
        <taxon>Euteleostomi</taxon>
        <taxon>Actinopterygii</taxon>
        <taxon>Neopterygii</taxon>
        <taxon>Teleostei</taxon>
        <taxon>Clupei</taxon>
        <taxon>Clupeiformes</taxon>
        <taxon>Clupeoidei</taxon>
        <taxon>Clupeidae</taxon>
        <taxon>Alosa</taxon>
    </lineage>
</organism>
<reference evidence="1" key="1">
    <citation type="submission" date="2020-10" db="EMBL/GenBank/DDBJ databases">
        <title>Chromosome-scale genome assembly of the Allis shad, Alosa alosa.</title>
        <authorList>
            <person name="Margot Z."/>
            <person name="Christophe K."/>
            <person name="Cabau C."/>
            <person name="Louis A."/>
            <person name="Berthelot C."/>
            <person name="Parey E."/>
            <person name="Roest Crollius H."/>
            <person name="Montfort J."/>
            <person name="Robinson-Rechavi M."/>
            <person name="Bucao C."/>
            <person name="Bouchez O."/>
            <person name="Gislard M."/>
            <person name="Lluch J."/>
            <person name="Milhes M."/>
            <person name="Lampietro C."/>
            <person name="Lopez Roques C."/>
            <person name="Donnadieu C."/>
            <person name="Braasch I."/>
            <person name="Desvignes T."/>
            <person name="Postlethwait J."/>
            <person name="Bobe J."/>
            <person name="Guiguen Y."/>
        </authorList>
    </citation>
    <scope>NUCLEOTIDE SEQUENCE</scope>
    <source>
        <strain evidence="1">M-15738</strain>
        <tissue evidence="1">Blood</tissue>
    </source>
</reference>
<dbReference type="AlphaFoldDB" id="A0AAV6GNN4"/>
<accession>A0AAV6GNN4</accession>
<evidence type="ECO:0000313" key="2">
    <source>
        <dbReference type="Proteomes" id="UP000823561"/>
    </source>
</evidence>
<comment type="caution">
    <text evidence="1">The sequence shown here is derived from an EMBL/GenBank/DDBJ whole genome shotgun (WGS) entry which is preliminary data.</text>
</comment>
<gene>
    <name evidence="1" type="ORF">AALO_G00121800</name>
</gene>